<evidence type="ECO:0000313" key="1">
    <source>
        <dbReference type="EMBL" id="MCA9308274.1"/>
    </source>
</evidence>
<evidence type="ECO:0008006" key="3">
    <source>
        <dbReference type="Google" id="ProtNLM"/>
    </source>
</evidence>
<dbReference type="GO" id="GO:0008081">
    <property type="term" value="F:phosphoric diester hydrolase activity"/>
    <property type="evidence" value="ECO:0007669"/>
    <property type="project" value="InterPro"/>
</dbReference>
<reference evidence="1" key="1">
    <citation type="submission" date="2020-04" db="EMBL/GenBank/DDBJ databases">
        <authorList>
            <person name="Zhang T."/>
        </authorList>
    </citation>
    <scope>NUCLEOTIDE SEQUENCE</scope>
    <source>
        <strain evidence="1">HKST-UBA79</strain>
    </source>
</reference>
<dbReference type="InterPro" id="IPR017946">
    <property type="entry name" value="PLC-like_Pdiesterase_TIM-brl"/>
</dbReference>
<dbReference type="GO" id="GO:0006629">
    <property type="term" value="P:lipid metabolic process"/>
    <property type="evidence" value="ECO:0007669"/>
    <property type="project" value="InterPro"/>
</dbReference>
<gene>
    <name evidence="1" type="ORF">KC980_02065</name>
</gene>
<dbReference type="AlphaFoldDB" id="A0A955EDR2"/>
<organism evidence="1 2">
    <name type="scientific">candidate division WWE3 bacterium</name>
    <dbReference type="NCBI Taxonomy" id="2053526"/>
    <lineage>
        <taxon>Bacteria</taxon>
        <taxon>Katanobacteria</taxon>
    </lineage>
</organism>
<reference evidence="1" key="2">
    <citation type="journal article" date="2021" name="Microbiome">
        <title>Successional dynamics and alternative stable states in a saline activated sludge microbial community over 9 years.</title>
        <authorList>
            <person name="Wang Y."/>
            <person name="Ye J."/>
            <person name="Ju F."/>
            <person name="Liu L."/>
            <person name="Boyd J.A."/>
            <person name="Deng Y."/>
            <person name="Parks D.H."/>
            <person name="Jiang X."/>
            <person name="Yin X."/>
            <person name="Woodcroft B.J."/>
            <person name="Tyson G.W."/>
            <person name="Hugenholtz P."/>
            <person name="Polz M.F."/>
            <person name="Zhang T."/>
        </authorList>
    </citation>
    <scope>NUCLEOTIDE SEQUENCE</scope>
    <source>
        <strain evidence="1">HKST-UBA79</strain>
    </source>
</reference>
<comment type="caution">
    <text evidence="1">The sequence shown here is derived from an EMBL/GenBank/DDBJ whole genome shotgun (WGS) entry which is preliminary data.</text>
</comment>
<evidence type="ECO:0000313" key="2">
    <source>
        <dbReference type="Proteomes" id="UP000740557"/>
    </source>
</evidence>
<accession>A0A955EDR2</accession>
<dbReference type="Proteomes" id="UP000740557">
    <property type="component" value="Unassembled WGS sequence"/>
</dbReference>
<protein>
    <recommendedName>
        <fullName evidence="3">GP-PDE domain-containing protein</fullName>
    </recommendedName>
</protein>
<name>A0A955EDR2_UNCKA</name>
<sequence length="222" mass="24880">MKIIAHGGYSSRYQENTLESYKAAIPYNPYALEMDVIFDSEHNILKCFRPVGSSNNAGIFISLNEDMSVYPSFTDLLSALSWEGKVLMDIKNPSIDALKSVLMLPPNIQNSLIVGIRDESLLEFLNNIEYTFETIGLISSLEQVKKFTSQGCTYIRLWQHDLTTEHLNSRFYGTKIWITPGTKTPRTAGDTTLADLLKFNDLGADGVLLNDLELGALFLKTL</sequence>
<dbReference type="SUPFAM" id="SSF51695">
    <property type="entry name" value="PLC-like phosphodiesterases"/>
    <property type="match status" value="1"/>
</dbReference>
<dbReference type="Gene3D" id="3.20.20.190">
    <property type="entry name" value="Phosphatidylinositol (PI) phosphodiesterase"/>
    <property type="match status" value="1"/>
</dbReference>
<proteinExistence type="predicted"/>
<dbReference type="EMBL" id="JAGQNX010000059">
    <property type="protein sequence ID" value="MCA9308274.1"/>
    <property type="molecule type" value="Genomic_DNA"/>
</dbReference>